<dbReference type="GO" id="GO:0031106">
    <property type="term" value="P:septin ring organization"/>
    <property type="evidence" value="ECO:0007669"/>
    <property type="project" value="TreeGrafter"/>
</dbReference>
<dbReference type="InterPro" id="IPR011993">
    <property type="entry name" value="PH-like_dom_sf"/>
</dbReference>
<dbReference type="CDD" id="cd00014">
    <property type="entry name" value="CH_SF"/>
    <property type="match status" value="1"/>
</dbReference>
<dbReference type="InterPro" id="IPR035899">
    <property type="entry name" value="DBL_dom_sf"/>
</dbReference>
<feature type="compositionally biased region" description="Polar residues" evidence="1">
    <location>
        <begin position="200"/>
        <end position="230"/>
    </location>
</feature>
<organism evidence="3 4">
    <name type="scientific">Fusarium kuroshium</name>
    <dbReference type="NCBI Taxonomy" id="2010991"/>
    <lineage>
        <taxon>Eukaryota</taxon>
        <taxon>Fungi</taxon>
        <taxon>Dikarya</taxon>
        <taxon>Ascomycota</taxon>
        <taxon>Pezizomycotina</taxon>
        <taxon>Sordariomycetes</taxon>
        <taxon>Hypocreomycetidae</taxon>
        <taxon>Hypocreales</taxon>
        <taxon>Nectriaceae</taxon>
        <taxon>Fusarium</taxon>
        <taxon>Fusarium solani species complex</taxon>
    </lineage>
</organism>
<evidence type="ECO:0000313" key="4">
    <source>
        <dbReference type="Proteomes" id="UP000277212"/>
    </source>
</evidence>
<dbReference type="EMBL" id="NKUJ01000225">
    <property type="protein sequence ID" value="RMJ09896.1"/>
    <property type="molecule type" value="Genomic_DNA"/>
</dbReference>
<dbReference type="PROSITE" id="PS50010">
    <property type="entry name" value="DH_2"/>
    <property type="match status" value="1"/>
</dbReference>
<dbReference type="GO" id="GO:0005737">
    <property type="term" value="C:cytoplasm"/>
    <property type="evidence" value="ECO:0007669"/>
    <property type="project" value="TreeGrafter"/>
</dbReference>
<dbReference type="InterPro" id="IPR036872">
    <property type="entry name" value="CH_dom_sf"/>
</dbReference>
<dbReference type="InterPro" id="IPR053026">
    <property type="entry name" value="CDC42_GEF"/>
</dbReference>
<dbReference type="AlphaFoldDB" id="A0A3M2RX75"/>
<dbReference type="SMART" id="SM00325">
    <property type="entry name" value="RhoGEF"/>
    <property type="match status" value="1"/>
</dbReference>
<dbReference type="OrthoDB" id="19923at2759"/>
<dbReference type="SUPFAM" id="SSF48065">
    <property type="entry name" value="DBL homology domain (DH-domain)"/>
    <property type="match status" value="1"/>
</dbReference>
<dbReference type="PANTHER" id="PTHR47339:SF1">
    <property type="entry name" value="CELL DIVISION CONTROL PROTEIN 24"/>
    <property type="match status" value="1"/>
</dbReference>
<dbReference type="GO" id="GO:0030010">
    <property type="term" value="P:establishment of cell polarity"/>
    <property type="evidence" value="ECO:0007669"/>
    <property type="project" value="TreeGrafter"/>
</dbReference>
<dbReference type="GO" id="GO:0005634">
    <property type="term" value="C:nucleus"/>
    <property type="evidence" value="ECO:0007669"/>
    <property type="project" value="TreeGrafter"/>
</dbReference>
<dbReference type="GO" id="GO:0005085">
    <property type="term" value="F:guanyl-nucleotide exchange factor activity"/>
    <property type="evidence" value="ECO:0007669"/>
    <property type="project" value="InterPro"/>
</dbReference>
<dbReference type="Proteomes" id="UP000277212">
    <property type="component" value="Unassembled WGS sequence"/>
</dbReference>
<dbReference type="Pfam" id="PF00621">
    <property type="entry name" value="RhoGEF"/>
    <property type="match status" value="1"/>
</dbReference>
<gene>
    <name evidence="3" type="ORF">CDV36_010476</name>
</gene>
<feature type="region of interest" description="Disordered" evidence="1">
    <location>
        <begin position="200"/>
        <end position="232"/>
    </location>
</feature>
<evidence type="ECO:0000313" key="3">
    <source>
        <dbReference type="EMBL" id="RMJ09896.1"/>
    </source>
</evidence>
<dbReference type="Gene3D" id="1.10.418.10">
    <property type="entry name" value="Calponin-like domain"/>
    <property type="match status" value="1"/>
</dbReference>
<reference evidence="3 4" key="1">
    <citation type="submission" date="2017-06" db="EMBL/GenBank/DDBJ databases">
        <title>Comparative genomic analysis of Ambrosia Fusariam Clade fungi.</title>
        <authorList>
            <person name="Stajich J.E."/>
            <person name="Carrillo J."/>
            <person name="Kijimoto T."/>
            <person name="Eskalen A."/>
            <person name="O'Donnell K."/>
            <person name="Kasson M."/>
        </authorList>
    </citation>
    <scope>NUCLEOTIDE SEQUENCE [LARGE SCALE GENOMIC DNA]</scope>
    <source>
        <strain evidence="3">UCR3666</strain>
    </source>
</reference>
<proteinExistence type="predicted"/>
<keyword evidence="4" id="KW-1185">Reference proteome</keyword>
<accession>A0A3M2RX75</accession>
<evidence type="ECO:0000259" key="2">
    <source>
        <dbReference type="PROSITE" id="PS50010"/>
    </source>
</evidence>
<dbReference type="InterPro" id="IPR000219">
    <property type="entry name" value="DH_dom"/>
</dbReference>
<dbReference type="PANTHER" id="PTHR47339">
    <property type="entry name" value="CELL DIVISION CONTROL PROTEIN 24"/>
    <property type="match status" value="1"/>
</dbReference>
<name>A0A3M2RX75_9HYPO</name>
<dbReference type="GO" id="GO:0043332">
    <property type="term" value="C:mating projection tip"/>
    <property type="evidence" value="ECO:0007669"/>
    <property type="project" value="TreeGrafter"/>
</dbReference>
<dbReference type="SUPFAM" id="SSF50729">
    <property type="entry name" value="PH domain-like"/>
    <property type="match status" value="1"/>
</dbReference>
<dbReference type="Gene3D" id="2.30.29.30">
    <property type="entry name" value="Pleckstrin-homology domain (PH domain)/Phosphotyrosine-binding domain (PTB)"/>
    <property type="match status" value="1"/>
</dbReference>
<comment type="caution">
    <text evidence="3">The sequence shown here is derived from an EMBL/GenBank/DDBJ whole genome shotgun (WGS) entry which is preliminary data.</text>
</comment>
<sequence>MADPLSIAASIAGLLSTTGQIAKFLGPYVSAAKETPQITAHVYSEVQSTQVILAGLQGLTQNLGAVQARHAALIAVHQVVTILTDGVLLFSELEAVVRSLPPREGSDQRLPLRARLLWARKESTFTPLLTRVQSFKSSMSLILMILQSDSDRLAVQHQEQLSVNINTLLESNHALSRRLMNLEDALDVQTVVSKRMSLLSVSGTGPQSGISVETQSTLTDTSTQPTSQGSDLDLSKFDFEDDLESSRVYRRAQRDTMDFSFRSSIAPSNIWSVFSGLSLGDISIISVIALPVYQEDITNAENYDFGAGVQVPATIPQAKKAERGLLHECIEIKLKMLQLPEINEYFDQVSSSDIEFYELWDVFSKGMPLLKLVQALDPQIDIVVDPRMRSPGGRGAAKDAIFQFLEYCRNDLQLSRDNLFTISDLVGTDAYGFSKVLAVVSFIIGKLTARGIVSAVDGQLKELMSSRVNGNPAEDQARVILEEFLVDQCAFVRQLQDLVEIQTSLEVDGTLFRNDMIEIFGNARQLTSMHIGLLVRMEHTLFHSFSPFSWHKWAGVFQFYLDYISEESEFVANEQKARAKIRSFIGQEDHSARSPLSIHLTRCLRMIPLPAQRLPEYNVLLRDLSKIQSLSSRTIPEWPDLKLARENLRQAMSIVNDRVGSEETSEAFTELKHRVEGWRGHNPTQFGTLLLYDSIIITKDKFRRPYRVYLFRNILLILKELELQRNQRGFAFWKSRRLPSDKQTKLRLKGRIYLRNILSVIVRPNPGSYICDVLWFADNEEEKECFSFEFAAEAQMNLWVSKLNEVRARLNAVYGTKRDTDSHSLIDGVGPEISAEETDDADQYYLPRSI</sequence>
<dbReference type="GO" id="GO:0000935">
    <property type="term" value="C:division septum"/>
    <property type="evidence" value="ECO:0007669"/>
    <property type="project" value="TreeGrafter"/>
</dbReference>
<dbReference type="InterPro" id="IPR010481">
    <property type="entry name" value="Cdc24/Scd1_N"/>
</dbReference>
<dbReference type="STRING" id="2010991.A0A3M2RX75"/>
<dbReference type="Pfam" id="PF06395">
    <property type="entry name" value="CDC24"/>
    <property type="match status" value="1"/>
</dbReference>
<protein>
    <recommendedName>
        <fullName evidence="2">DH domain-containing protein</fullName>
    </recommendedName>
</protein>
<feature type="domain" description="DH" evidence="2">
    <location>
        <begin position="476"/>
        <end position="658"/>
    </location>
</feature>
<evidence type="ECO:0000256" key="1">
    <source>
        <dbReference type="SAM" id="MobiDB-lite"/>
    </source>
</evidence>
<dbReference type="Pfam" id="PF15411">
    <property type="entry name" value="PH_10"/>
    <property type="match status" value="1"/>
</dbReference>
<dbReference type="Gene3D" id="1.20.900.10">
    <property type="entry name" value="Dbl homology (DH) domain"/>
    <property type="match status" value="1"/>
</dbReference>